<reference evidence="2 3" key="1">
    <citation type="journal article" date="2021" name="BMC Genomics">
        <title>Datura genome reveals duplications of psychoactive alkaloid biosynthetic genes and high mutation rate following tissue culture.</title>
        <authorList>
            <person name="Rajewski A."/>
            <person name="Carter-House D."/>
            <person name="Stajich J."/>
            <person name="Litt A."/>
        </authorList>
    </citation>
    <scope>NUCLEOTIDE SEQUENCE [LARGE SCALE GENOMIC DNA]</scope>
    <source>
        <strain evidence="2">AR-01</strain>
    </source>
</reference>
<evidence type="ECO:0000313" key="2">
    <source>
        <dbReference type="EMBL" id="MCD7447591.1"/>
    </source>
</evidence>
<keyword evidence="3" id="KW-1185">Reference proteome</keyword>
<dbReference type="EMBL" id="JACEIK010000041">
    <property type="protein sequence ID" value="MCD7447591.1"/>
    <property type="molecule type" value="Genomic_DNA"/>
</dbReference>
<proteinExistence type="predicted"/>
<accession>A0ABS8RL98</accession>
<sequence>MMLLTFSTNSGYQIGNQHQDLKLMSFTGYVVVVICLGFAIWDLYPYFTVLLWLPIASPMFSQMVLRCTNSFALTTYHIDVSPLTGHVSHHRGGARPRTSLRDSCQTAYTGWRMRGIG</sequence>
<evidence type="ECO:0000256" key="1">
    <source>
        <dbReference type="SAM" id="Phobius"/>
    </source>
</evidence>
<keyword evidence="1" id="KW-1133">Transmembrane helix</keyword>
<comment type="caution">
    <text evidence="2">The sequence shown here is derived from an EMBL/GenBank/DDBJ whole genome shotgun (WGS) entry which is preliminary data.</text>
</comment>
<dbReference type="Proteomes" id="UP000823775">
    <property type="component" value="Unassembled WGS sequence"/>
</dbReference>
<organism evidence="2 3">
    <name type="scientific">Datura stramonium</name>
    <name type="common">Jimsonweed</name>
    <name type="synonym">Common thornapple</name>
    <dbReference type="NCBI Taxonomy" id="4076"/>
    <lineage>
        <taxon>Eukaryota</taxon>
        <taxon>Viridiplantae</taxon>
        <taxon>Streptophyta</taxon>
        <taxon>Embryophyta</taxon>
        <taxon>Tracheophyta</taxon>
        <taxon>Spermatophyta</taxon>
        <taxon>Magnoliopsida</taxon>
        <taxon>eudicotyledons</taxon>
        <taxon>Gunneridae</taxon>
        <taxon>Pentapetalae</taxon>
        <taxon>asterids</taxon>
        <taxon>lamiids</taxon>
        <taxon>Solanales</taxon>
        <taxon>Solanaceae</taxon>
        <taxon>Solanoideae</taxon>
        <taxon>Datureae</taxon>
        <taxon>Datura</taxon>
    </lineage>
</organism>
<keyword evidence="1" id="KW-0812">Transmembrane</keyword>
<evidence type="ECO:0000313" key="3">
    <source>
        <dbReference type="Proteomes" id="UP000823775"/>
    </source>
</evidence>
<gene>
    <name evidence="2" type="ORF">HAX54_032209</name>
</gene>
<protein>
    <submittedName>
        <fullName evidence="2">Uncharacterized protein</fullName>
    </submittedName>
</protein>
<name>A0ABS8RL98_DATST</name>
<keyword evidence="1" id="KW-0472">Membrane</keyword>
<feature type="transmembrane region" description="Helical" evidence="1">
    <location>
        <begin position="21"/>
        <end position="40"/>
    </location>
</feature>